<feature type="compositionally biased region" description="Polar residues" evidence="10">
    <location>
        <begin position="107"/>
        <end position="122"/>
    </location>
</feature>
<feature type="compositionally biased region" description="Polar residues" evidence="10">
    <location>
        <begin position="131"/>
        <end position="147"/>
    </location>
</feature>
<dbReference type="NCBIfam" id="TIGR01410">
    <property type="entry name" value="tatB"/>
    <property type="match status" value="1"/>
</dbReference>
<dbReference type="PANTHER" id="PTHR33162:SF1">
    <property type="entry name" value="SEC-INDEPENDENT PROTEIN TRANSLOCASE PROTEIN TATA, CHLOROPLASTIC"/>
    <property type="match status" value="1"/>
</dbReference>
<evidence type="ECO:0000313" key="13">
    <source>
        <dbReference type="Proteomes" id="UP000504724"/>
    </source>
</evidence>
<sequence>MFDIGFLELLMIMIIALIVIGPERMPEVARKLGSFMGKTRRFIESVKQENHVQETINDFKQSVNLEAEKEKLDSLHNDLQESLNVGIEQSKMDDFNLDEFERPFGGSNDNGSSFNRAPSQPQVPGAKSEDNNVTAQSNSDAQNTESRPQAAKEAAKPTSSAPASSSPVTSTASSENTTTPVASDSSKS</sequence>
<evidence type="ECO:0000256" key="3">
    <source>
        <dbReference type="ARBA" id="ARBA00022475"/>
    </source>
</evidence>
<dbReference type="PANTHER" id="PTHR33162">
    <property type="entry name" value="SEC-INDEPENDENT PROTEIN TRANSLOCASE PROTEIN TATA, CHLOROPLASTIC"/>
    <property type="match status" value="1"/>
</dbReference>
<evidence type="ECO:0000256" key="7">
    <source>
        <dbReference type="ARBA" id="ARBA00023010"/>
    </source>
</evidence>
<keyword evidence="3 9" id="KW-1003">Cell membrane</keyword>
<keyword evidence="6 9" id="KW-1133">Transmembrane helix</keyword>
<gene>
    <name evidence="9 12" type="primary">tatB</name>
    <name evidence="12" type="ORF">HQN79_00965</name>
</gene>
<keyword evidence="7 9" id="KW-0811">Translocation</keyword>
<keyword evidence="2 9" id="KW-0813">Transport</keyword>
<keyword evidence="8 9" id="KW-0472">Membrane</keyword>
<dbReference type="InterPro" id="IPR003369">
    <property type="entry name" value="TatA/B/E"/>
</dbReference>
<evidence type="ECO:0000256" key="5">
    <source>
        <dbReference type="ARBA" id="ARBA00022927"/>
    </source>
</evidence>
<evidence type="ECO:0000256" key="2">
    <source>
        <dbReference type="ARBA" id="ARBA00022448"/>
    </source>
</evidence>
<keyword evidence="5 9" id="KW-0653">Protein transport</keyword>
<comment type="function">
    <text evidence="9">Part of the twin-arginine translocation (Tat) system that transports large folded proteins containing a characteristic twin-arginine motif in their signal peptide across membranes. Together with TatC, TatB is part of a receptor directly interacting with Tat signal peptides. TatB may form an oligomeric binding site that transiently accommodates folded Tat precursor proteins before their translocation.</text>
</comment>
<dbReference type="GO" id="GO:0033281">
    <property type="term" value="C:TAT protein transport complex"/>
    <property type="evidence" value="ECO:0007669"/>
    <property type="project" value="UniProtKB-UniRule"/>
</dbReference>
<dbReference type="AlphaFoldDB" id="A0A7D4SZJ9"/>
<evidence type="ECO:0000256" key="4">
    <source>
        <dbReference type="ARBA" id="ARBA00022692"/>
    </source>
</evidence>
<feature type="compositionally biased region" description="Low complexity" evidence="10">
    <location>
        <begin position="156"/>
        <end position="175"/>
    </location>
</feature>
<proteinExistence type="inferred from homology"/>
<keyword evidence="4 9" id="KW-0812">Transmembrane</keyword>
<comment type="similarity">
    <text evidence="9">Belongs to the TatB family.</text>
</comment>
<dbReference type="KEGG" id="txa:HQN79_00965"/>
<dbReference type="Proteomes" id="UP000504724">
    <property type="component" value="Chromosome"/>
</dbReference>
<evidence type="ECO:0000256" key="1">
    <source>
        <dbReference type="ARBA" id="ARBA00004167"/>
    </source>
</evidence>
<dbReference type="InterPro" id="IPR018448">
    <property type="entry name" value="TatB"/>
</dbReference>
<evidence type="ECO:0000256" key="10">
    <source>
        <dbReference type="SAM" id="MobiDB-lite"/>
    </source>
</evidence>
<evidence type="ECO:0000313" key="12">
    <source>
        <dbReference type="EMBL" id="QKI88245.1"/>
    </source>
</evidence>
<organism evidence="12 13">
    <name type="scientific">Thiomicrorhabdus xiamenensis</name>
    <dbReference type="NCBI Taxonomy" id="2739063"/>
    <lineage>
        <taxon>Bacteria</taxon>
        <taxon>Pseudomonadati</taxon>
        <taxon>Pseudomonadota</taxon>
        <taxon>Gammaproteobacteria</taxon>
        <taxon>Thiotrichales</taxon>
        <taxon>Piscirickettsiaceae</taxon>
        <taxon>Thiomicrorhabdus</taxon>
    </lineage>
</organism>
<reference evidence="12 13" key="1">
    <citation type="submission" date="2020-05" db="EMBL/GenBank/DDBJ databases">
        <title>Thiomicrorhabdus sediminis sp.nov. and Thiomicrorhabdus xiamenensis sp.nov., novel sulfur-oxidizing bacteria isolated from coastal sediment.</title>
        <authorList>
            <person name="Liu X."/>
        </authorList>
    </citation>
    <scope>NUCLEOTIDE SEQUENCE [LARGE SCALE GENOMIC DNA]</scope>
    <source>
        <strain evidence="12 13">G2</strain>
    </source>
</reference>
<dbReference type="Gene3D" id="1.20.5.3310">
    <property type="match status" value="1"/>
</dbReference>
<protein>
    <recommendedName>
        <fullName evidence="9">Sec-independent protein translocase protein TatB</fullName>
    </recommendedName>
</protein>
<dbReference type="RefSeq" id="WP_173283841.1">
    <property type="nucleotide sequence ID" value="NZ_CP054020.1"/>
</dbReference>
<keyword evidence="13" id="KW-1185">Reference proteome</keyword>
<dbReference type="HAMAP" id="MF_00237">
    <property type="entry name" value="TatB"/>
    <property type="match status" value="1"/>
</dbReference>
<evidence type="ECO:0000256" key="9">
    <source>
        <dbReference type="HAMAP-Rule" id="MF_00237"/>
    </source>
</evidence>
<dbReference type="Pfam" id="PF02416">
    <property type="entry name" value="TatA_B_E"/>
    <property type="match status" value="1"/>
</dbReference>
<comment type="subunit">
    <text evidence="9">The Tat system comprises two distinct complexes: a TatABC complex, containing multiple copies of TatA, TatB and TatC subunits, and a separate TatA complex, containing only TatA subunits. Substrates initially bind to the TatABC complex, which probably triggers association of the separate TatA complex to form the active translocon.</text>
</comment>
<accession>A0A7D4SZJ9</accession>
<dbReference type="GO" id="GO:0008320">
    <property type="term" value="F:protein transmembrane transporter activity"/>
    <property type="evidence" value="ECO:0007669"/>
    <property type="project" value="UniProtKB-UniRule"/>
</dbReference>
<evidence type="ECO:0000256" key="11">
    <source>
        <dbReference type="SAM" id="Phobius"/>
    </source>
</evidence>
<feature type="compositionally biased region" description="Polar residues" evidence="10">
    <location>
        <begin position="176"/>
        <end position="188"/>
    </location>
</feature>
<dbReference type="GO" id="GO:0043953">
    <property type="term" value="P:protein transport by the Tat complex"/>
    <property type="evidence" value="ECO:0007669"/>
    <property type="project" value="UniProtKB-UniRule"/>
</dbReference>
<dbReference type="EMBL" id="CP054020">
    <property type="protein sequence ID" value="QKI88245.1"/>
    <property type="molecule type" value="Genomic_DNA"/>
</dbReference>
<evidence type="ECO:0000256" key="8">
    <source>
        <dbReference type="ARBA" id="ARBA00023136"/>
    </source>
</evidence>
<feature type="transmembrane region" description="Helical" evidence="11">
    <location>
        <begin position="6"/>
        <end position="22"/>
    </location>
</feature>
<dbReference type="PRINTS" id="PR01506">
    <property type="entry name" value="TATBPROTEIN"/>
</dbReference>
<comment type="subcellular location">
    <subcellularLocation>
        <location evidence="9">Cell membrane</location>
        <topology evidence="9">Single-pass membrane protein</topology>
    </subcellularLocation>
    <subcellularLocation>
        <location evidence="1">Membrane</location>
        <topology evidence="1">Single-pass membrane protein</topology>
    </subcellularLocation>
</comment>
<name>A0A7D4SZJ9_9GAMM</name>
<feature type="region of interest" description="Disordered" evidence="10">
    <location>
        <begin position="98"/>
        <end position="188"/>
    </location>
</feature>
<evidence type="ECO:0000256" key="6">
    <source>
        <dbReference type="ARBA" id="ARBA00022989"/>
    </source>
</evidence>